<evidence type="ECO:0000256" key="4">
    <source>
        <dbReference type="ARBA" id="ARBA00023125"/>
    </source>
</evidence>
<evidence type="ECO:0000256" key="3">
    <source>
        <dbReference type="ARBA" id="ARBA00023015"/>
    </source>
</evidence>
<evidence type="ECO:0000313" key="10">
    <source>
        <dbReference type="EMBL" id="EPS96093.1"/>
    </source>
</evidence>
<organism evidence="10 11">
    <name type="scientific">Fomitopsis schrenkii</name>
    <name type="common">Brown rot fungus</name>
    <dbReference type="NCBI Taxonomy" id="2126942"/>
    <lineage>
        <taxon>Eukaryota</taxon>
        <taxon>Fungi</taxon>
        <taxon>Dikarya</taxon>
        <taxon>Basidiomycota</taxon>
        <taxon>Agaricomycotina</taxon>
        <taxon>Agaricomycetes</taxon>
        <taxon>Polyporales</taxon>
        <taxon>Fomitopsis</taxon>
    </lineage>
</organism>
<evidence type="ECO:0000256" key="7">
    <source>
        <dbReference type="SAM" id="Coils"/>
    </source>
</evidence>
<dbReference type="eggNOG" id="ENOG502SKDZ">
    <property type="taxonomic scope" value="Eukaryota"/>
</dbReference>
<dbReference type="GO" id="GO:0000976">
    <property type="term" value="F:transcription cis-regulatory region binding"/>
    <property type="evidence" value="ECO:0007669"/>
    <property type="project" value="TreeGrafter"/>
</dbReference>
<dbReference type="Pfam" id="PF04082">
    <property type="entry name" value="Fungal_trans"/>
    <property type="match status" value="1"/>
</dbReference>
<evidence type="ECO:0000256" key="6">
    <source>
        <dbReference type="ARBA" id="ARBA00023242"/>
    </source>
</evidence>
<feature type="region of interest" description="Disordered" evidence="8">
    <location>
        <begin position="182"/>
        <end position="242"/>
    </location>
</feature>
<protein>
    <recommendedName>
        <fullName evidence="9">Zn(2)-C6 fungal-type domain-containing protein</fullName>
    </recommendedName>
</protein>
<dbReference type="FunCoup" id="S8DY75">
    <property type="interactions" value="176"/>
</dbReference>
<feature type="compositionally biased region" description="Polar residues" evidence="8">
    <location>
        <begin position="220"/>
        <end position="235"/>
    </location>
</feature>
<feature type="compositionally biased region" description="Low complexity" evidence="8">
    <location>
        <begin position="745"/>
        <end position="796"/>
    </location>
</feature>
<dbReference type="PANTHER" id="PTHR31845:SF19">
    <property type="entry name" value="TRANSCRIPTION FACTOR DOMAIN-CONTAINING PROTEIN"/>
    <property type="match status" value="1"/>
</dbReference>
<evidence type="ECO:0000259" key="9">
    <source>
        <dbReference type="PROSITE" id="PS00463"/>
    </source>
</evidence>
<keyword evidence="3" id="KW-0805">Transcription regulation</keyword>
<dbReference type="GO" id="GO:0000981">
    <property type="term" value="F:DNA-binding transcription factor activity, RNA polymerase II-specific"/>
    <property type="evidence" value="ECO:0007669"/>
    <property type="project" value="InterPro"/>
</dbReference>
<dbReference type="CDD" id="cd12148">
    <property type="entry name" value="fungal_TF_MHR"/>
    <property type="match status" value="1"/>
</dbReference>
<dbReference type="GO" id="GO:0006351">
    <property type="term" value="P:DNA-templated transcription"/>
    <property type="evidence" value="ECO:0007669"/>
    <property type="project" value="InterPro"/>
</dbReference>
<dbReference type="InterPro" id="IPR007219">
    <property type="entry name" value="XnlR_reg_dom"/>
</dbReference>
<dbReference type="InterPro" id="IPR051089">
    <property type="entry name" value="prtT"/>
</dbReference>
<name>S8DY75_FOMSC</name>
<feature type="region of interest" description="Disordered" evidence="8">
    <location>
        <begin position="1"/>
        <end position="23"/>
    </location>
</feature>
<gene>
    <name evidence="10" type="ORF">FOMPIDRAFT_1131084</name>
</gene>
<evidence type="ECO:0000256" key="8">
    <source>
        <dbReference type="SAM" id="MobiDB-lite"/>
    </source>
</evidence>
<dbReference type="Proteomes" id="UP000015241">
    <property type="component" value="Unassembled WGS sequence"/>
</dbReference>
<feature type="coiled-coil region" evidence="7">
    <location>
        <begin position="77"/>
        <end position="108"/>
    </location>
</feature>
<proteinExistence type="predicted"/>
<dbReference type="PANTHER" id="PTHR31845">
    <property type="entry name" value="FINGER DOMAIN PROTEIN, PUTATIVE-RELATED"/>
    <property type="match status" value="1"/>
</dbReference>
<feature type="compositionally biased region" description="Acidic residues" evidence="8">
    <location>
        <begin position="1"/>
        <end position="16"/>
    </location>
</feature>
<dbReference type="CDD" id="cd00067">
    <property type="entry name" value="GAL4"/>
    <property type="match status" value="1"/>
</dbReference>
<evidence type="ECO:0000256" key="2">
    <source>
        <dbReference type="ARBA" id="ARBA00022723"/>
    </source>
</evidence>
<dbReference type="Gene3D" id="4.10.240.10">
    <property type="entry name" value="Zn(2)-C6 fungal-type DNA-binding domain"/>
    <property type="match status" value="1"/>
</dbReference>
<keyword evidence="5" id="KW-0804">Transcription</keyword>
<dbReference type="EMBL" id="KE504194">
    <property type="protein sequence ID" value="EPS96093.1"/>
    <property type="molecule type" value="Genomic_DNA"/>
</dbReference>
<keyword evidence="11" id="KW-1185">Reference proteome</keyword>
<feature type="region of interest" description="Disordered" evidence="8">
    <location>
        <begin position="726"/>
        <end position="807"/>
    </location>
</feature>
<evidence type="ECO:0000313" key="11">
    <source>
        <dbReference type="Proteomes" id="UP000015241"/>
    </source>
</evidence>
<feature type="compositionally biased region" description="Acidic residues" evidence="8">
    <location>
        <begin position="191"/>
        <end position="217"/>
    </location>
</feature>
<dbReference type="AlphaFoldDB" id="S8DY75"/>
<dbReference type="OrthoDB" id="39175at2759"/>
<evidence type="ECO:0000256" key="5">
    <source>
        <dbReference type="ARBA" id="ARBA00023163"/>
    </source>
</evidence>
<keyword evidence="7" id="KW-0175">Coiled coil</keyword>
<dbReference type="GO" id="GO:0005634">
    <property type="term" value="C:nucleus"/>
    <property type="evidence" value="ECO:0007669"/>
    <property type="project" value="UniProtKB-SubCell"/>
</dbReference>
<dbReference type="SMART" id="SM00066">
    <property type="entry name" value="GAL4"/>
    <property type="match status" value="1"/>
</dbReference>
<dbReference type="STRING" id="743788.S8DY75"/>
<reference evidence="10 11" key="1">
    <citation type="journal article" date="2012" name="Science">
        <title>The Paleozoic origin of enzymatic lignin decomposition reconstructed from 31 fungal genomes.</title>
        <authorList>
            <person name="Floudas D."/>
            <person name="Binder M."/>
            <person name="Riley R."/>
            <person name="Barry K."/>
            <person name="Blanchette R.A."/>
            <person name="Henrissat B."/>
            <person name="Martinez A.T."/>
            <person name="Otillar R."/>
            <person name="Spatafora J.W."/>
            <person name="Yadav J.S."/>
            <person name="Aerts A."/>
            <person name="Benoit I."/>
            <person name="Boyd A."/>
            <person name="Carlson A."/>
            <person name="Copeland A."/>
            <person name="Coutinho P.M."/>
            <person name="de Vries R.P."/>
            <person name="Ferreira P."/>
            <person name="Findley K."/>
            <person name="Foster B."/>
            <person name="Gaskell J."/>
            <person name="Glotzer D."/>
            <person name="Gorecki P."/>
            <person name="Heitman J."/>
            <person name="Hesse C."/>
            <person name="Hori C."/>
            <person name="Igarashi K."/>
            <person name="Jurgens J.A."/>
            <person name="Kallen N."/>
            <person name="Kersten P."/>
            <person name="Kohler A."/>
            <person name="Kuees U."/>
            <person name="Kumar T.K.A."/>
            <person name="Kuo A."/>
            <person name="LaButti K."/>
            <person name="Larrondo L.F."/>
            <person name="Lindquist E."/>
            <person name="Ling A."/>
            <person name="Lombard V."/>
            <person name="Lucas S."/>
            <person name="Lundell T."/>
            <person name="Martin R."/>
            <person name="McLaughlin D.J."/>
            <person name="Morgenstern I."/>
            <person name="Morin E."/>
            <person name="Murat C."/>
            <person name="Nagy L.G."/>
            <person name="Nolan M."/>
            <person name="Ohm R.A."/>
            <person name="Patyshakuliyeva A."/>
            <person name="Rokas A."/>
            <person name="Ruiz-Duenas F.J."/>
            <person name="Sabat G."/>
            <person name="Salamov A."/>
            <person name="Samejima M."/>
            <person name="Schmutz J."/>
            <person name="Slot J.C."/>
            <person name="St John F."/>
            <person name="Stenlid J."/>
            <person name="Sun H."/>
            <person name="Sun S."/>
            <person name="Syed K."/>
            <person name="Tsang A."/>
            <person name="Wiebenga A."/>
            <person name="Young D."/>
            <person name="Pisabarro A."/>
            <person name="Eastwood D.C."/>
            <person name="Martin F."/>
            <person name="Cullen D."/>
            <person name="Grigoriev I.V."/>
            <person name="Hibbett D.S."/>
        </authorList>
    </citation>
    <scope>NUCLEOTIDE SEQUENCE</scope>
    <source>
        <strain evidence="11">FP-58527</strain>
    </source>
</reference>
<comment type="subcellular location">
    <subcellularLocation>
        <location evidence="1">Nucleus</location>
    </subcellularLocation>
</comment>
<dbReference type="SMART" id="SM00906">
    <property type="entry name" value="Fungal_trans"/>
    <property type="match status" value="1"/>
</dbReference>
<dbReference type="HOGENOM" id="CLU_004538_2_0_1"/>
<dbReference type="GO" id="GO:0008270">
    <property type="term" value="F:zinc ion binding"/>
    <property type="evidence" value="ECO:0007669"/>
    <property type="project" value="InterPro"/>
</dbReference>
<dbReference type="SUPFAM" id="SSF57701">
    <property type="entry name" value="Zn2/Cys6 DNA-binding domain"/>
    <property type="match status" value="1"/>
</dbReference>
<keyword evidence="2" id="KW-0479">Metal-binding</keyword>
<dbReference type="InterPro" id="IPR036864">
    <property type="entry name" value="Zn2-C6_fun-type_DNA-bd_sf"/>
</dbReference>
<feature type="domain" description="Zn(2)-C6 fungal-type" evidence="9">
    <location>
        <begin position="33"/>
        <end position="63"/>
    </location>
</feature>
<dbReference type="PROSITE" id="PS00463">
    <property type="entry name" value="ZN2_CY6_FUNGAL_1"/>
    <property type="match status" value="1"/>
</dbReference>
<accession>S8DY75</accession>
<dbReference type="InterPro" id="IPR001138">
    <property type="entry name" value="Zn2Cys6_DnaBD"/>
</dbReference>
<dbReference type="InParanoid" id="S8DY75"/>
<keyword evidence="4" id="KW-0238">DNA-binding</keyword>
<sequence length="864" mass="95723">MDESFDGEEYEGEGAWDEGVSLEHEQKPKPLGACSRCKGLKVRCVFSRDSDVCERCTKGNHDCIIPGRKKRRPPPKREHLINQIKEQAAQIKDLMNKLEEANRIASRRVSISAPVDRKPIPDICDEGAAAVLAAEDLTGSVPVPCPRPEGAVADWITNARRSIEALGVYVSMGSASVTVDMLGEGGSDAASSDEDYDDEEEEVGEEYDAAEPQDDEPPCSHQSGMSPASTTSTTDGVPGKKAGSSAKLAILPTEDAPFGLMANLSLSLGRRAARRAAAREHDEEDEVGLASRHYFRPSPAPQAPLVDEQLQPPILRNGIIRPDEAEKLFQIYFDYMNLSVSLLDPELYTAQKTYWRSPFLFTVICAIASRHNPARPELYQEAMKYARLAAGSCLIGGQKSIEAVQAYVLLSLYPVPARRWEDDRNFMYLGLAIRMATDLKLHHPVTAAAGENELRAREVLNRTRTWLNCYNLDRSTSVQYGQSPVISNRDYVANHSDDWWKSSPYNLQGFDVHNCCYKAELSVLAEFRERIYSDPEHPSGLNKNIDMAQIASETDDRLAALFESWRPIIRLTNKDDPQCHFRVGLLRLAYSYARLSVLSVGFQHTFGKASSTSEVPFLWRCLRAAKDTVLSVVDHLETQSMFYIYLRHGPEAQSVFVTFASTFLIKLLQPKYSVYLSREQRVEIKELVQRVIDLLGSPEVAIDDRHGPKLYARFLQCLLSTPMARIDPSPSSLRRDPAAPRRSKTTSSTASSPSHPSTPTRQSLSPAPASASTQSSPKPYTPSPTSRPTTSNSPSPRALPSQVAQTATSSHVAASSFTAPIAPPLFFDSEMIQSMQSVDVFPDVVLPGFNWMGSDHTMGLTYHY</sequence>
<evidence type="ECO:0000256" key="1">
    <source>
        <dbReference type="ARBA" id="ARBA00004123"/>
    </source>
</evidence>
<keyword evidence="6" id="KW-0539">Nucleus</keyword>